<name>A0AAV9MDJ0_9SOLN</name>
<dbReference type="AlphaFoldDB" id="A0AAV9MDJ0"/>
<dbReference type="Proteomes" id="UP001311915">
    <property type="component" value="Unassembled WGS sequence"/>
</dbReference>
<proteinExistence type="predicted"/>
<protein>
    <submittedName>
        <fullName evidence="2">Uncharacterized protein</fullName>
    </submittedName>
</protein>
<accession>A0AAV9MDJ0</accession>
<sequence>MKWLKTMRSQVENYKKNTRSFFSFVLALVDKVTWYLLFVGGGRWQVSREISRGAQKLTRTPHSSKKKIISNHITTPSFYGLQSLHN</sequence>
<evidence type="ECO:0000313" key="3">
    <source>
        <dbReference type="Proteomes" id="UP001311915"/>
    </source>
</evidence>
<keyword evidence="1" id="KW-1133">Transmembrane helix</keyword>
<keyword evidence="3" id="KW-1185">Reference proteome</keyword>
<gene>
    <name evidence="2" type="ORF">R3W88_010214</name>
</gene>
<comment type="caution">
    <text evidence="2">The sequence shown here is derived from an EMBL/GenBank/DDBJ whole genome shotgun (WGS) entry which is preliminary data.</text>
</comment>
<dbReference type="EMBL" id="JAWPEI010000002">
    <property type="protein sequence ID" value="KAK4735953.1"/>
    <property type="molecule type" value="Genomic_DNA"/>
</dbReference>
<evidence type="ECO:0000256" key="1">
    <source>
        <dbReference type="SAM" id="Phobius"/>
    </source>
</evidence>
<reference evidence="2 3" key="1">
    <citation type="submission" date="2023-10" db="EMBL/GenBank/DDBJ databases">
        <title>Genome-Wide Identification Analysis in wild type Solanum Pinnatisectum Reveals Some Genes Defensing Phytophthora Infestans.</title>
        <authorList>
            <person name="Sun C."/>
        </authorList>
    </citation>
    <scope>NUCLEOTIDE SEQUENCE [LARGE SCALE GENOMIC DNA]</scope>
    <source>
        <strain evidence="2">LQN</strain>
        <tissue evidence="2">Leaf</tissue>
    </source>
</reference>
<organism evidence="2 3">
    <name type="scientific">Solanum pinnatisectum</name>
    <name type="common">tansyleaf nightshade</name>
    <dbReference type="NCBI Taxonomy" id="50273"/>
    <lineage>
        <taxon>Eukaryota</taxon>
        <taxon>Viridiplantae</taxon>
        <taxon>Streptophyta</taxon>
        <taxon>Embryophyta</taxon>
        <taxon>Tracheophyta</taxon>
        <taxon>Spermatophyta</taxon>
        <taxon>Magnoliopsida</taxon>
        <taxon>eudicotyledons</taxon>
        <taxon>Gunneridae</taxon>
        <taxon>Pentapetalae</taxon>
        <taxon>asterids</taxon>
        <taxon>lamiids</taxon>
        <taxon>Solanales</taxon>
        <taxon>Solanaceae</taxon>
        <taxon>Solanoideae</taxon>
        <taxon>Solaneae</taxon>
        <taxon>Solanum</taxon>
    </lineage>
</organism>
<keyword evidence="1" id="KW-0472">Membrane</keyword>
<feature type="transmembrane region" description="Helical" evidence="1">
    <location>
        <begin position="21"/>
        <end position="38"/>
    </location>
</feature>
<evidence type="ECO:0000313" key="2">
    <source>
        <dbReference type="EMBL" id="KAK4735953.1"/>
    </source>
</evidence>
<keyword evidence="1" id="KW-0812">Transmembrane</keyword>